<evidence type="ECO:0000256" key="1">
    <source>
        <dbReference type="ARBA" id="ARBA00004141"/>
    </source>
</evidence>
<comment type="caution">
    <text evidence="8">The sequence shown here is derived from an EMBL/GenBank/DDBJ whole genome shotgun (WGS) entry which is preliminary data.</text>
</comment>
<evidence type="ECO:0000256" key="4">
    <source>
        <dbReference type="ARBA" id="ARBA00022989"/>
    </source>
</evidence>
<dbReference type="PANTHER" id="PTHR38459:SF1">
    <property type="entry name" value="PROPHAGE BACTOPRENOL-LINKED GLUCOSE TRANSLOCASE HOMOLOG"/>
    <property type="match status" value="1"/>
</dbReference>
<evidence type="ECO:0000313" key="9">
    <source>
        <dbReference type="Proteomes" id="UP001501126"/>
    </source>
</evidence>
<evidence type="ECO:0000256" key="6">
    <source>
        <dbReference type="SAM" id="Phobius"/>
    </source>
</evidence>
<sequence>MKRAKDLPDIQKQLIKFTLIGIFAVMVDFIFYYMFMHTLPEKETLLLDKNDISKTLSFICGSIVTYNLNKYWTWKQKDRSNTRFTKFISLYLVSLLLNVGVNKGALLAFENVDFLQSVPFQFPIAFVMATGFSAVFNFAGQKVWVFKVKAS</sequence>
<evidence type="ECO:0000256" key="3">
    <source>
        <dbReference type="ARBA" id="ARBA00022692"/>
    </source>
</evidence>
<evidence type="ECO:0000313" key="8">
    <source>
        <dbReference type="EMBL" id="GAA0875730.1"/>
    </source>
</evidence>
<keyword evidence="3 6" id="KW-0812">Transmembrane</keyword>
<protein>
    <recommendedName>
        <fullName evidence="7">GtrA/DPMS transmembrane domain-containing protein</fullName>
    </recommendedName>
</protein>
<keyword evidence="5 6" id="KW-0472">Membrane</keyword>
<organism evidence="8 9">
    <name type="scientific">Wandonia haliotis</name>
    <dbReference type="NCBI Taxonomy" id="574963"/>
    <lineage>
        <taxon>Bacteria</taxon>
        <taxon>Pseudomonadati</taxon>
        <taxon>Bacteroidota</taxon>
        <taxon>Flavobacteriia</taxon>
        <taxon>Flavobacteriales</taxon>
        <taxon>Crocinitomicaceae</taxon>
        <taxon>Wandonia</taxon>
    </lineage>
</organism>
<reference evidence="8 9" key="1">
    <citation type="journal article" date="2019" name="Int. J. Syst. Evol. Microbiol.">
        <title>The Global Catalogue of Microorganisms (GCM) 10K type strain sequencing project: providing services to taxonomists for standard genome sequencing and annotation.</title>
        <authorList>
            <consortium name="The Broad Institute Genomics Platform"/>
            <consortium name="The Broad Institute Genome Sequencing Center for Infectious Disease"/>
            <person name="Wu L."/>
            <person name="Ma J."/>
        </authorList>
    </citation>
    <scope>NUCLEOTIDE SEQUENCE [LARGE SCALE GENOMIC DNA]</scope>
    <source>
        <strain evidence="8 9">JCM 16083</strain>
    </source>
</reference>
<keyword evidence="9" id="KW-1185">Reference proteome</keyword>
<gene>
    <name evidence="8" type="ORF">GCM10009118_21390</name>
</gene>
<name>A0ABN1MQW5_9FLAO</name>
<evidence type="ECO:0000256" key="5">
    <source>
        <dbReference type="ARBA" id="ARBA00023136"/>
    </source>
</evidence>
<dbReference type="PANTHER" id="PTHR38459">
    <property type="entry name" value="PROPHAGE BACTOPRENOL-LINKED GLUCOSE TRANSLOCASE HOMOLOG"/>
    <property type="match status" value="1"/>
</dbReference>
<dbReference type="InterPro" id="IPR051401">
    <property type="entry name" value="GtrA_CellWall_Glycosyl"/>
</dbReference>
<feature type="transmembrane region" description="Helical" evidence="6">
    <location>
        <begin position="55"/>
        <end position="72"/>
    </location>
</feature>
<feature type="transmembrane region" description="Helical" evidence="6">
    <location>
        <begin position="14"/>
        <end position="35"/>
    </location>
</feature>
<evidence type="ECO:0000259" key="7">
    <source>
        <dbReference type="Pfam" id="PF04138"/>
    </source>
</evidence>
<dbReference type="InterPro" id="IPR007267">
    <property type="entry name" value="GtrA_DPMS_TM"/>
</dbReference>
<dbReference type="EMBL" id="BAAAFH010000011">
    <property type="protein sequence ID" value="GAA0875730.1"/>
    <property type="molecule type" value="Genomic_DNA"/>
</dbReference>
<accession>A0ABN1MQW5</accession>
<feature type="transmembrane region" description="Helical" evidence="6">
    <location>
        <begin position="121"/>
        <end position="139"/>
    </location>
</feature>
<feature type="domain" description="GtrA/DPMS transmembrane" evidence="7">
    <location>
        <begin position="16"/>
        <end position="146"/>
    </location>
</feature>
<keyword evidence="4 6" id="KW-1133">Transmembrane helix</keyword>
<dbReference type="Proteomes" id="UP001501126">
    <property type="component" value="Unassembled WGS sequence"/>
</dbReference>
<comment type="subcellular location">
    <subcellularLocation>
        <location evidence="1">Membrane</location>
        <topology evidence="1">Multi-pass membrane protein</topology>
    </subcellularLocation>
</comment>
<dbReference type="Pfam" id="PF04138">
    <property type="entry name" value="GtrA_DPMS_TM"/>
    <property type="match status" value="1"/>
</dbReference>
<evidence type="ECO:0000256" key="2">
    <source>
        <dbReference type="ARBA" id="ARBA00009399"/>
    </source>
</evidence>
<comment type="similarity">
    <text evidence="2">Belongs to the GtrA family.</text>
</comment>
<feature type="transmembrane region" description="Helical" evidence="6">
    <location>
        <begin position="84"/>
        <end position="101"/>
    </location>
</feature>
<proteinExistence type="inferred from homology"/>
<dbReference type="RefSeq" id="WP_343787523.1">
    <property type="nucleotide sequence ID" value="NZ_BAAAFH010000011.1"/>
</dbReference>